<comment type="caution">
    <text evidence="7">The sequence shown here is derived from an EMBL/GenBank/DDBJ whole genome shotgun (WGS) entry which is preliminary data.</text>
</comment>
<feature type="transmembrane region" description="Helical" evidence="6">
    <location>
        <begin position="71"/>
        <end position="90"/>
    </location>
</feature>
<evidence type="ECO:0000313" key="7">
    <source>
        <dbReference type="EMBL" id="OQS00730.1"/>
    </source>
</evidence>
<dbReference type="PANTHER" id="PTHR19444:SF13">
    <property type="entry name" value="PROTEIN UNC-93 HOMOLOG A"/>
    <property type="match status" value="1"/>
</dbReference>
<name>A0A1V9ZSG4_ACHHY</name>
<dbReference type="OrthoDB" id="73498at2759"/>
<dbReference type="STRING" id="1202772.A0A1V9ZSG4"/>
<feature type="transmembrane region" description="Helical" evidence="6">
    <location>
        <begin position="205"/>
        <end position="225"/>
    </location>
</feature>
<feature type="transmembrane region" description="Helical" evidence="6">
    <location>
        <begin position="357"/>
        <end position="376"/>
    </location>
</feature>
<accession>A0A1V9ZSG4</accession>
<keyword evidence="8" id="KW-1185">Reference proteome</keyword>
<feature type="transmembrane region" description="Helical" evidence="6">
    <location>
        <begin position="721"/>
        <end position="744"/>
    </location>
</feature>
<evidence type="ECO:0000256" key="3">
    <source>
        <dbReference type="ARBA" id="ARBA00022692"/>
    </source>
</evidence>
<feature type="transmembrane region" description="Helical" evidence="6">
    <location>
        <begin position="7"/>
        <end position="28"/>
    </location>
</feature>
<feature type="transmembrane region" description="Helical" evidence="6">
    <location>
        <begin position="838"/>
        <end position="857"/>
    </location>
</feature>
<dbReference type="InterPro" id="IPR051951">
    <property type="entry name" value="UNC-93_regulatory"/>
</dbReference>
<dbReference type="GO" id="GO:0016020">
    <property type="term" value="C:membrane"/>
    <property type="evidence" value="ECO:0007669"/>
    <property type="project" value="UniProtKB-SubCell"/>
</dbReference>
<feature type="transmembrane region" description="Helical" evidence="6">
    <location>
        <begin position="524"/>
        <end position="545"/>
    </location>
</feature>
<comment type="similarity">
    <text evidence="2">Belongs to the unc-93 family.</text>
</comment>
<evidence type="ECO:0000256" key="4">
    <source>
        <dbReference type="ARBA" id="ARBA00022989"/>
    </source>
</evidence>
<feature type="transmembrane region" description="Helical" evidence="6">
    <location>
        <begin position="302"/>
        <end position="323"/>
    </location>
</feature>
<organism evidence="7 8">
    <name type="scientific">Achlya hypogyna</name>
    <name type="common">Oomycete</name>
    <name type="synonym">Protoachlya hypogyna</name>
    <dbReference type="NCBI Taxonomy" id="1202772"/>
    <lineage>
        <taxon>Eukaryota</taxon>
        <taxon>Sar</taxon>
        <taxon>Stramenopiles</taxon>
        <taxon>Oomycota</taxon>
        <taxon>Saprolegniomycetes</taxon>
        <taxon>Saprolegniales</taxon>
        <taxon>Achlyaceae</taxon>
        <taxon>Achlya</taxon>
    </lineage>
</organism>
<feature type="transmembrane region" description="Helical" evidence="6">
    <location>
        <begin position="125"/>
        <end position="147"/>
    </location>
</feature>
<dbReference type="PANTHER" id="PTHR19444">
    <property type="entry name" value="UNC-93 RELATED"/>
    <property type="match status" value="1"/>
</dbReference>
<dbReference type="Gene3D" id="1.20.1250.20">
    <property type="entry name" value="MFS general substrate transporter like domains"/>
    <property type="match status" value="4"/>
</dbReference>
<evidence type="ECO:0000313" key="8">
    <source>
        <dbReference type="Proteomes" id="UP000243579"/>
    </source>
</evidence>
<proteinExistence type="inferred from homology"/>
<dbReference type="Pfam" id="PF07690">
    <property type="entry name" value="MFS_1"/>
    <property type="match status" value="1"/>
</dbReference>
<protein>
    <submittedName>
        <fullName evidence="7">UNC93-like protein 3-like</fullName>
    </submittedName>
</protein>
<feature type="transmembrane region" description="Helical" evidence="6">
    <location>
        <begin position="626"/>
        <end position="649"/>
    </location>
</feature>
<evidence type="ECO:0000256" key="1">
    <source>
        <dbReference type="ARBA" id="ARBA00004141"/>
    </source>
</evidence>
<evidence type="ECO:0000256" key="5">
    <source>
        <dbReference type="ARBA" id="ARBA00023136"/>
    </source>
</evidence>
<feature type="transmembrane region" description="Helical" evidence="6">
    <location>
        <begin position="97"/>
        <end position="119"/>
    </location>
</feature>
<feature type="transmembrane region" description="Helical" evidence="6">
    <location>
        <begin position="756"/>
        <end position="777"/>
    </location>
</feature>
<gene>
    <name evidence="7" type="ORF">ACHHYP_02827</name>
</gene>
<dbReference type="InterPro" id="IPR011701">
    <property type="entry name" value="MFS"/>
</dbReference>
<sequence>MHSVHDCIRGLLVLSFSFLLVFTSYNAIENLETSIIPGNCEGCRVSTANAVCQLGDVCAAKVQFSCDVATTLGVIYLVFMLSSMLGPVIPNMIGEKLSLIGSSTCYGLFAVANIIVALNPTATSLHWWVLIPSSALIGFAASVLWVCNGSYLTRLAVYYAQFKGLPETSSMGFMNGTFFAIFKVSQLTGNILSSFVLGTLQWSTAWLFTVYAALSFFGTLLMCFLEPLNKPTALPKENTKLLSPSSPSSSTLSIQAVWNLAKDGRMLVLLPLMLFNGIQQGFTSSEFTTNFIRESLGEASIGYVMAVFGAMNVVFSIGVGRLADKVGTMWAQLLGCFAQTVVYALCLWAPIEKCDGQWTLILACAVLLSLGDAVVLGQEFSDDAMTAFSLFQVYHSASASVVFFFLNLTWRLYVLLVSAVLAAASIALYTRRKMRSAADCFRGVLILAFAFLLVFTSYNAIEPGLRKPDMYRFPERDLTHAFSHVRWLQCYGSVPFQWSLRRQVRPMTMKHWCYAFKDAIGEKWSLIGSSTCYGIFALANIVVALNPTAAALHWWILIPASTLIGLSASVLWGSYITRLSVYYAQFKHLPETSSMGLMNGTFSAIYKASQLTGNALSSFLLGTLSWSAASLFTTYAALSFLGTGLMCFLEPLKKLETLPQPQEKTKLLSPGSLDSPLTSMREVWALTKDRRMLVLLPLMLFTGIQQGFTSSEFTSSFIRESLGAASIGYVMAVFGGTSVFFSYVLGRLTDKVGPMWVQLLACAAQFLAYSLCLWIPITKCDEQWSLILGCAVLLSLGEAGQEFTANALSAFSLFRVYHSGAASLSFFGLQYLSLVGRLYVLLLSTALAAASIVLYACRYRTVV</sequence>
<dbReference type="InterPro" id="IPR036259">
    <property type="entry name" value="MFS_trans_sf"/>
</dbReference>
<keyword evidence="5 6" id="KW-0472">Membrane</keyword>
<reference evidence="7 8" key="1">
    <citation type="journal article" date="2014" name="Genome Biol. Evol.">
        <title>The secreted proteins of Achlya hypogyna and Thraustotheca clavata identify the ancestral oomycete secretome and reveal gene acquisitions by horizontal gene transfer.</title>
        <authorList>
            <person name="Misner I."/>
            <person name="Blouin N."/>
            <person name="Leonard G."/>
            <person name="Richards T.A."/>
            <person name="Lane C.E."/>
        </authorList>
    </citation>
    <scope>NUCLEOTIDE SEQUENCE [LARGE SCALE GENOMIC DNA]</scope>
    <source>
        <strain evidence="7 8">ATCC 48635</strain>
    </source>
</reference>
<feature type="transmembrane region" description="Helical" evidence="6">
    <location>
        <begin position="412"/>
        <end position="429"/>
    </location>
</feature>
<dbReference type="InterPro" id="IPR010291">
    <property type="entry name" value="Ion_channel_UNC-93"/>
</dbReference>
<dbReference type="Pfam" id="PF05978">
    <property type="entry name" value="UNC-93"/>
    <property type="match status" value="1"/>
</dbReference>
<keyword evidence="4 6" id="KW-1133">Transmembrane helix</keyword>
<feature type="transmembrane region" description="Helical" evidence="6">
    <location>
        <begin position="168"/>
        <end position="185"/>
    </location>
</feature>
<dbReference type="SUPFAM" id="SSF103473">
    <property type="entry name" value="MFS general substrate transporter"/>
    <property type="match status" value="2"/>
</dbReference>
<keyword evidence="3 6" id="KW-0812">Transmembrane</keyword>
<dbReference type="AlphaFoldDB" id="A0A1V9ZSG4"/>
<dbReference type="Proteomes" id="UP000243579">
    <property type="component" value="Unassembled WGS sequence"/>
</dbReference>
<evidence type="ECO:0000256" key="6">
    <source>
        <dbReference type="SAM" id="Phobius"/>
    </source>
</evidence>
<feature type="transmembrane region" description="Helical" evidence="6">
    <location>
        <begin position="552"/>
        <end position="572"/>
    </location>
</feature>
<feature type="transmembrane region" description="Helical" evidence="6">
    <location>
        <begin position="330"/>
        <end position="351"/>
    </location>
</feature>
<evidence type="ECO:0000256" key="2">
    <source>
        <dbReference type="ARBA" id="ARBA00009172"/>
    </source>
</evidence>
<feature type="transmembrane region" description="Helical" evidence="6">
    <location>
        <begin position="441"/>
        <end position="461"/>
    </location>
</feature>
<dbReference type="GO" id="GO:0022857">
    <property type="term" value="F:transmembrane transporter activity"/>
    <property type="evidence" value="ECO:0007669"/>
    <property type="project" value="InterPro"/>
</dbReference>
<feature type="transmembrane region" description="Helical" evidence="6">
    <location>
        <begin position="692"/>
        <end position="709"/>
    </location>
</feature>
<comment type="subcellular location">
    <subcellularLocation>
        <location evidence="1">Membrane</location>
        <topology evidence="1">Multi-pass membrane protein</topology>
    </subcellularLocation>
</comment>
<dbReference type="EMBL" id="JNBR01000025">
    <property type="protein sequence ID" value="OQS00730.1"/>
    <property type="molecule type" value="Genomic_DNA"/>
</dbReference>